<gene>
    <name evidence="3" type="ORF">KI688_012521</name>
</gene>
<comment type="caution">
    <text evidence="3">The sequence shown here is derived from an EMBL/GenBank/DDBJ whole genome shotgun (WGS) entry which is preliminary data.</text>
</comment>
<dbReference type="InterPro" id="IPR038279">
    <property type="entry name" value="Ndc10_dom2_sf"/>
</dbReference>
<dbReference type="AlphaFoldDB" id="A0A9P7XUU1"/>
<feature type="coiled-coil region" evidence="1">
    <location>
        <begin position="880"/>
        <end position="907"/>
    </location>
</feature>
<feature type="region of interest" description="Disordered" evidence="2">
    <location>
        <begin position="856"/>
        <end position="880"/>
    </location>
</feature>
<proteinExistence type="predicted"/>
<feature type="compositionally biased region" description="Acidic residues" evidence="2">
    <location>
        <begin position="187"/>
        <end position="208"/>
    </location>
</feature>
<sequence>MAEWCTRKKYTDGHRVTPEKYVTYIRELTARDEYYDKENPHLCIKPFIAHIHIHRGANAHRASKGTVLEALKAIRALYLDQCIVENVEPNVHRDLAKTSIDVIMSNYEKLLKECPGLPRIITPDGQVLQREKEHQQNENQEVVQQKPENLEAYSQENEHQGVLRYDTPREDVQPEDVQQEDVRQGDVEVEDVQEGDVQEEDVQEENVQEETIQKMNPQVSGRNKEPSIIQLKMVMKSLWNPQTKLSSRGHSWMIAHRERLRLAFGYFETDSRNDFATLSPPQLHHLQIRPEDKDQIPTQGVAVTLHSRKRYGDPSRYSIFLREEDVQVCPIGALAFFLLGKWTEKKSFPNFGSDNWATEPIEFLKDAPKAGENTRQVTTPDISEQDGGANSAALFAKVIEANTEERPYSSFFSLLNPSPTRYQNSTKVATPAILTTTLPQPSVFHLPRSRLLLPPDLQRQLFPFIEDFYDDSADWKMWVENIMMDRPDATDRLPNKDKDVKYVNLDFPKIRYLLFVAGLRKVVLQDFAAMMACEPEEDGERKTGFDHTFAVKHPVLSSSAFREFAAQLQEAMVADAVVEARVPTKAQELAEDEEVQSFEVQETVQASTKTTTQTETTTTTRPVTRKGKENQSRVSTLDLTASSTDVVQVPVATGSHNLHNGTDSLLEVIQELCARVASLEQMEKQESEFATPASATTLLADTLSRDKDTSMDMDSNMDVNMDEDAANGALRNNDTSHSKDNDVDRLRRENQSLRNKLAALERVNLELAEENQRQSSLSCTPEPHVLSIPPAVSATPSRVVSRASYELGRAPNGRLGRRKNDSNIVSATCSTPKTVIQGDHTTTTIAAASIAPINTHNNNHTDIKERHRSHSATSTSTCETSMLRQEVQDLRSQLASLEQEEQGALNYAAVAIESVEFLDNKILQIEQSMHGLWTMIARNEATKFASAGSGGPRSPAMGMAAAPPPPLSPLHQQHQQRQYQDPSGRASVEARLRVDTLPLRGRVVSSAVAASAASGSGASMAK</sequence>
<feature type="compositionally biased region" description="Low complexity" evidence="2">
    <location>
        <begin position="969"/>
        <end position="978"/>
    </location>
</feature>
<evidence type="ECO:0000256" key="2">
    <source>
        <dbReference type="SAM" id="MobiDB-lite"/>
    </source>
</evidence>
<organism evidence="3 4">
    <name type="scientific">Linnemannia hyalina</name>
    <dbReference type="NCBI Taxonomy" id="64524"/>
    <lineage>
        <taxon>Eukaryota</taxon>
        <taxon>Fungi</taxon>
        <taxon>Fungi incertae sedis</taxon>
        <taxon>Mucoromycota</taxon>
        <taxon>Mortierellomycotina</taxon>
        <taxon>Mortierellomycetes</taxon>
        <taxon>Mortierellales</taxon>
        <taxon>Mortierellaceae</taxon>
        <taxon>Linnemannia</taxon>
    </lineage>
</organism>
<dbReference type="Gene3D" id="1.10.443.20">
    <property type="entry name" value="Centromere DNA-binding protein complex CBF3 subunit, domain 2"/>
    <property type="match status" value="1"/>
</dbReference>
<feature type="region of interest" description="Disordered" evidence="2">
    <location>
        <begin position="945"/>
        <end position="987"/>
    </location>
</feature>
<feature type="compositionally biased region" description="Basic and acidic residues" evidence="2">
    <location>
        <begin position="734"/>
        <end position="746"/>
    </location>
</feature>
<name>A0A9P7XUU1_9FUNG</name>
<protein>
    <recommendedName>
        <fullName evidence="5">Ndc10 domain-containing protein</fullName>
    </recommendedName>
</protein>
<evidence type="ECO:0008006" key="5">
    <source>
        <dbReference type="Google" id="ProtNLM"/>
    </source>
</evidence>
<dbReference type="OrthoDB" id="2431397at2759"/>
<dbReference type="GO" id="GO:0003677">
    <property type="term" value="F:DNA binding"/>
    <property type="evidence" value="ECO:0007669"/>
    <property type="project" value="InterPro"/>
</dbReference>
<reference evidence="3" key="1">
    <citation type="submission" date="2021-06" db="EMBL/GenBank/DDBJ databases">
        <title>Genome Sequence of Mortierella hyaline Strain SCG-10, a Cold-Adapted, Nitrate-Reducing Fungus Isolated from Soil in Minnesota, USA.</title>
        <authorList>
            <person name="Aldossari N."/>
        </authorList>
    </citation>
    <scope>NUCLEOTIDE SEQUENCE</scope>
    <source>
        <strain evidence="3">SCG-10</strain>
    </source>
</reference>
<feature type="region of interest" description="Disordered" evidence="2">
    <location>
        <begin position="601"/>
        <end position="639"/>
    </location>
</feature>
<evidence type="ECO:0000256" key="1">
    <source>
        <dbReference type="SAM" id="Coils"/>
    </source>
</evidence>
<feature type="region of interest" description="Disordered" evidence="2">
    <location>
        <begin position="727"/>
        <end position="746"/>
    </location>
</feature>
<feature type="region of interest" description="Disordered" evidence="2">
    <location>
        <begin position="165"/>
        <end position="209"/>
    </location>
</feature>
<evidence type="ECO:0000313" key="3">
    <source>
        <dbReference type="EMBL" id="KAG9066613.1"/>
    </source>
</evidence>
<feature type="compositionally biased region" description="Low complexity" evidence="2">
    <location>
        <begin position="952"/>
        <end position="961"/>
    </location>
</feature>
<accession>A0A9P7XUU1</accession>
<feature type="compositionally biased region" description="Low complexity" evidence="2">
    <location>
        <begin position="602"/>
        <end position="622"/>
    </location>
</feature>
<dbReference type="Proteomes" id="UP000707451">
    <property type="component" value="Unassembled WGS sequence"/>
</dbReference>
<dbReference type="EMBL" id="JAHRHY010000009">
    <property type="protein sequence ID" value="KAG9066613.1"/>
    <property type="molecule type" value="Genomic_DNA"/>
</dbReference>
<keyword evidence="4" id="KW-1185">Reference proteome</keyword>
<evidence type="ECO:0000313" key="4">
    <source>
        <dbReference type="Proteomes" id="UP000707451"/>
    </source>
</evidence>
<keyword evidence="1" id="KW-0175">Coiled coil</keyword>